<evidence type="ECO:0000259" key="7">
    <source>
        <dbReference type="PROSITE" id="PS50115"/>
    </source>
</evidence>
<name>A0AAV6FVE3_9TELE</name>
<sequence length="464" mass="49072">MTTRSEREKAQKLNEQHQAILSKMLREDDNKYCADCEAKGPRWASWNLGVFICIRCAGIHRNLGVHISRVKSVNLDQWTPEQMQSVQDMGNTRARQLYEAHLPENFRRPQTDQAVEFFIRDKYEKKKYYDKNAINGSIKAPDVAQSSSSSSPSSQASEKNKLEKEREKKKDERKREKDTDKSTKPSPLEKKREDVQSDSKPSPRKNAEPSVDLLGLDAPAAGAAGSAVGAGGSAPISDDLDIFGPMVSNPLPSSASTNQASSSKAPGVPAAAVAAPGAPSGAVVEAAPTSSSQGELDLFSEGGGGKAEENAKKPLSKDSILSLYGSSTVPQQPTQAAMFIGRVSDAGAAPAAMMGQNATGMMVGMTMPNGFMGGAQAAGVMGLAPGMIGAQQGAMPAGVVPPQNMYAMQPGQQPQWNMAQMNQQMTGMSLNGSGAPMSFAQPGAPMGGWVGPPSGQTLSTQLWK</sequence>
<dbReference type="PANTHER" id="PTHR45705:SF8">
    <property type="entry name" value="STROMAL MEMBRANE-ASSOCIATED PROTEIN 1"/>
    <property type="match status" value="1"/>
</dbReference>
<evidence type="ECO:0000313" key="8">
    <source>
        <dbReference type="EMBL" id="KAG5266809.1"/>
    </source>
</evidence>
<keyword evidence="2" id="KW-0479">Metal-binding</keyword>
<keyword evidence="1" id="KW-0343">GTPase activation</keyword>
<feature type="compositionally biased region" description="Low complexity" evidence="6">
    <location>
        <begin position="211"/>
        <end position="227"/>
    </location>
</feature>
<dbReference type="PANTHER" id="PTHR45705">
    <property type="entry name" value="FI20236P1"/>
    <property type="match status" value="1"/>
</dbReference>
<dbReference type="GO" id="GO:0005737">
    <property type="term" value="C:cytoplasm"/>
    <property type="evidence" value="ECO:0007669"/>
    <property type="project" value="TreeGrafter"/>
</dbReference>
<evidence type="ECO:0000256" key="2">
    <source>
        <dbReference type="ARBA" id="ARBA00022723"/>
    </source>
</evidence>
<dbReference type="Proteomes" id="UP000823561">
    <property type="component" value="Chromosome 18"/>
</dbReference>
<reference evidence="8" key="1">
    <citation type="submission" date="2020-10" db="EMBL/GenBank/DDBJ databases">
        <title>Chromosome-scale genome assembly of the Allis shad, Alosa alosa.</title>
        <authorList>
            <person name="Margot Z."/>
            <person name="Christophe K."/>
            <person name="Cabau C."/>
            <person name="Louis A."/>
            <person name="Berthelot C."/>
            <person name="Parey E."/>
            <person name="Roest Crollius H."/>
            <person name="Montfort J."/>
            <person name="Robinson-Rechavi M."/>
            <person name="Bucao C."/>
            <person name="Bouchez O."/>
            <person name="Gislard M."/>
            <person name="Lluch J."/>
            <person name="Milhes M."/>
            <person name="Lampietro C."/>
            <person name="Lopez Roques C."/>
            <person name="Donnadieu C."/>
            <person name="Braasch I."/>
            <person name="Desvignes T."/>
            <person name="Postlethwait J."/>
            <person name="Bobe J."/>
            <person name="Guiguen Y."/>
        </authorList>
    </citation>
    <scope>NUCLEOTIDE SEQUENCE</scope>
    <source>
        <strain evidence="8">M-15738</strain>
        <tissue evidence="8">Blood</tissue>
    </source>
</reference>
<protein>
    <recommendedName>
        <fullName evidence="7">Arf-GAP domain-containing protein</fullName>
    </recommendedName>
</protein>
<dbReference type="CDD" id="cd08839">
    <property type="entry name" value="ArfGap_SMAP"/>
    <property type="match status" value="1"/>
</dbReference>
<dbReference type="PROSITE" id="PS50115">
    <property type="entry name" value="ARFGAP"/>
    <property type="match status" value="1"/>
</dbReference>
<dbReference type="GO" id="GO:0005096">
    <property type="term" value="F:GTPase activator activity"/>
    <property type="evidence" value="ECO:0007669"/>
    <property type="project" value="UniProtKB-KW"/>
</dbReference>
<feature type="domain" description="Arf-GAP" evidence="7">
    <location>
        <begin position="18"/>
        <end position="136"/>
    </location>
</feature>
<comment type="caution">
    <text evidence="8">The sequence shown here is derived from an EMBL/GenBank/DDBJ whole genome shotgun (WGS) entry which is preliminary data.</text>
</comment>
<evidence type="ECO:0000256" key="4">
    <source>
        <dbReference type="ARBA" id="ARBA00022833"/>
    </source>
</evidence>
<evidence type="ECO:0000256" key="6">
    <source>
        <dbReference type="SAM" id="MobiDB-lite"/>
    </source>
</evidence>
<keyword evidence="9" id="KW-1185">Reference proteome</keyword>
<accession>A0AAV6FVE3</accession>
<dbReference type="PRINTS" id="PR00405">
    <property type="entry name" value="REVINTRACTNG"/>
</dbReference>
<dbReference type="GO" id="GO:0008270">
    <property type="term" value="F:zinc ion binding"/>
    <property type="evidence" value="ECO:0007669"/>
    <property type="project" value="UniProtKB-KW"/>
</dbReference>
<dbReference type="SMART" id="SM00105">
    <property type="entry name" value="ArfGap"/>
    <property type="match status" value="1"/>
</dbReference>
<dbReference type="AlphaFoldDB" id="A0AAV6FVE3"/>
<dbReference type="InterPro" id="IPR037278">
    <property type="entry name" value="ARFGAP/RecO"/>
</dbReference>
<dbReference type="InterPro" id="IPR038508">
    <property type="entry name" value="ArfGAP_dom_sf"/>
</dbReference>
<feature type="compositionally biased region" description="Basic and acidic residues" evidence="6">
    <location>
        <begin position="158"/>
        <end position="197"/>
    </location>
</feature>
<keyword evidence="3 5" id="KW-0863">Zinc-finger</keyword>
<organism evidence="8 9">
    <name type="scientific">Alosa alosa</name>
    <name type="common">allis shad</name>
    <dbReference type="NCBI Taxonomy" id="278164"/>
    <lineage>
        <taxon>Eukaryota</taxon>
        <taxon>Metazoa</taxon>
        <taxon>Chordata</taxon>
        <taxon>Craniata</taxon>
        <taxon>Vertebrata</taxon>
        <taxon>Euteleostomi</taxon>
        <taxon>Actinopterygii</taxon>
        <taxon>Neopterygii</taxon>
        <taxon>Teleostei</taxon>
        <taxon>Clupei</taxon>
        <taxon>Clupeiformes</taxon>
        <taxon>Clupeoidei</taxon>
        <taxon>Clupeidae</taxon>
        <taxon>Alosa</taxon>
    </lineage>
</organism>
<dbReference type="InterPro" id="IPR044732">
    <property type="entry name" value="ArfGAP_SMAP1-like"/>
</dbReference>
<gene>
    <name evidence="8" type="ORF">AALO_G00236470</name>
</gene>
<dbReference type="GO" id="GO:2000369">
    <property type="term" value="P:regulation of clathrin-dependent endocytosis"/>
    <property type="evidence" value="ECO:0007669"/>
    <property type="project" value="TreeGrafter"/>
</dbReference>
<feature type="compositionally biased region" description="Low complexity" evidence="6">
    <location>
        <begin position="253"/>
        <end position="288"/>
    </location>
</feature>
<dbReference type="Pfam" id="PF01412">
    <property type="entry name" value="ArfGap"/>
    <property type="match status" value="1"/>
</dbReference>
<dbReference type="Gene3D" id="1.10.220.150">
    <property type="entry name" value="Arf GTPase activating protein"/>
    <property type="match status" value="1"/>
</dbReference>
<dbReference type="FunFam" id="1.10.220.150:FF:000009">
    <property type="entry name" value="stromal membrane-associated protein 1 isoform X1"/>
    <property type="match status" value="1"/>
</dbReference>
<keyword evidence="4" id="KW-0862">Zinc</keyword>
<evidence type="ECO:0000313" key="9">
    <source>
        <dbReference type="Proteomes" id="UP000823561"/>
    </source>
</evidence>
<dbReference type="EMBL" id="JADWDJ010000018">
    <property type="protein sequence ID" value="KAG5266809.1"/>
    <property type="molecule type" value="Genomic_DNA"/>
</dbReference>
<feature type="compositionally biased region" description="Low complexity" evidence="6">
    <location>
        <begin position="144"/>
        <end position="157"/>
    </location>
</feature>
<evidence type="ECO:0000256" key="1">
    <source>
        <dbReference type="ARBA" id="ARBA00022468"/>
    </source>
</evidence>
<evidence type="ECO:0000256" key="3">
    <source>
        <dbReference type="ARBA" id="ARBA00022771"/>
    </source>
</evidence>
<dbReference type="InterPro" id="IPR051718">
    <property type="entry name" value="ARF_GTPase-activating"/>
</dbReference>
<feature type="region of interest" description="Disordered" evidence="6">
    <location>
        <begin position="140"/>
        <end position="312"/>
    </location>
</feature>
<dbReference type="SUPFAM" id="SSF57863">
    <property type="entry name" value="ArfGap/RecO-like zinc finger"/>
    <property type="match status" value="1"/>
</dbReference>
<evidence type="ECO:0000256" key="5">
    <source>
        <dbReference type="PROSITE-ProRule" id="PRU00288"/>
    </source>
</evidence>
<dbReference type="InterPro" id="IPR001164">
    <property type="entry name" value="ArfGAP_dom"/>
</dbReference>
<proteinExistence type="predicted"/>